<dbReference type="EMBL" id="PZQS01000009">
    <property type="protein sequence ID" value="PVD24219.1"/>
    <property type="molecule type" value="Genomic_DNA"/>
</dbReference>
<dbReference type="InterPro" id="IPR052654">
    <property type="entry name" value="CS_Sulfotransferase"/>
</dbReference>
<proteinExistence type="predicted"/>
<name>A0A2T7NSQ9_POMCA</name>
<gene>
    <name evidence="1" type="ORF">C0Q70_14689</name>
</gene>
<evidence type="ECO:0000313" key="1">
    <source>
        <dbReference type="EMBL" id="PVD24219.1"/>
    </source>
</evidence>
<dbReference type="STRING" id="400727.A0A2T7NSQ9"/>
<dbReference type="InterPro" id="IPR027417">
    <property type="entry name" value="P-loop_NTPase"/>
</dbReference>
<organism evidence="1 2">
    <name type="scientific">Pomacea canaliculata</name>
    <name type="common">Golden apple snail</name>
    <dbReference type="NCBI Taxonomy" id="400727"/>
    <lineage>
        <taxon>Eukaryota</taxon>
        <taxon>Metazoa</taxon>
        <taxon>Spiralia</taxon>
        <taxon>Lophotrochozoa</taxon>
        <taxon>Mollusca</taxon>
        <taxon>Gastropoda</taxon>
        <taxon>Caenogastropoda</taxon>
        <taxon>Architaenioglossa</taxon>
        <taxon>Ampullarioidea</taxon>
        <taxon>Ampullariidae</taxon>
        <taxon>Pomacea</taxon>
    </lineage>
</organism>
<dbReference type="PANTHER" id="PTHR15723">
    <property type="entry name" value="CARBOHYDRATE SULFOTRANSFERASE 15"/>
    <property type="match status" value="1"/>
</dbReference>
<dbReference type="GO" id="GO:0050659">
    <property type="term" value="F:N-acetylgalactosamine 4-sulfate 6-O-sulfotransferase activity"/>
    <property type="evidence" value="ECO:0007669"/>
    <property type="project" value="TreeGrafter"/>
</dbReference>
<dbReference type="Proteomes" id="UP000245119">
    <property type="component" value="Linkage Group LG9"/>
</dbReference>
<dbReference type="Gene3D" id="3.40.50.300">
    <property type="entry name" value="P-loop containing nucleotide triphosphate hydrolases"/>
    <property type="match status" value="1"/>
</dbReference>
<keyword evidence="2" id="KW-1185">Reference proteome</keyword>
<sequence>MPREKTGKFKDTYVREEPRQYLNSTKNPCWFDNSTYPNLLCLPYFYVAGVAKSGTSDLFRRIALHPDVMEGMKKEYHWWDYGRYMEGGLYTTHHMVTQEFT</sequence>
<dbReference type="OrthoDB" id="6149244at2759"/>
<evidence type="ECO:0008006" key="3">
    <source>
        <dbReference type="Google" id="ProtNLM"/>
    </source>
</evidence>
<comment type="caution">
    <text evidence="1">The sequence shown here is derived from an EMBL/GenBank/DDBJ whole genome shotgun (WGS) entry which is preliminary data.</text>
</comment>
<dbReference type="GO" id="GO:0019319">
    <property type="term" value="P:hexose biosynthetic process"/>
    <property type="evidence" value="ECO:0007669"/>
    <property type="project" value="TreeGrafter"/>
</dbReference>
<dbReference type="PANTHER" id="PTHR15723:SF0">
    <property type="entry name" value="CARBOHYDRATE SULFOTRANSFERASE 15"/>
    <property type="match status" value="1"/>
</dbReference>
<reference evidence="1 2" key="1">
    <citation type="submission" date="2018-04" db="EMBL/GenBank/DDBJ databases">
        <title>The genome of golden apple snail Pomacea canaliculata provides insight into stress tolerance and invasive adaptation.</title>
        <authorList>
            <person name="Liu C."/>
            <person name="Liu B."/>
            <person name="Ren Y."/>
            <person name="Zhang Y."/>
            <person name="Wang H."/>
            <person name="Li S."/>
            <person name="Jiang F."/>
            <person name="Yin L."/>
            <person name="Zhang G."/>
            <person name="Qian W."/>
            <person name="Fan W."/>
        </authorList>
    </citation>
    <scope>NUCLEOTIDE SEQUENCE [LARGE SCALE GENOMIC DNA]</scope>
    <source>
        <strain evidence="1">SZHN2017</strain>
        <tissue evidence="1">Muscle</tissue>
    </source>
</reference>
<dbReference type="AlphaFoldDB" id="A0A2T7NSQ9"/>
<protein>
    <recommendedName>
        <fullName evidence="3">Sulfotransferase domain-containing protein</fullName>
    </recommendedName>
</protein>
<accession>A0A2T7NSQ9</accession>
<evidence type="ECO:0000313" key="2">
    <source>
        <dbReference type="Proteomes" id="UP000245119"/>
    </source>
</evidence>
<dbReference type="SUPFAM" id="SSF52540">
    <property type="entry name" value="P-loop containing nucleoside triphosphate hydrolases"/>
    <property type="match status" value="1"/>
</dbReference>